<reference evidence="3 4" key="1">
    <citation type="journal article" date="2015" name="Nature">
        <title>rRNA introns, odd ribosomes, and small enigmatic genomes across a large radiation of phyla.</title>
        <authorList>
            <person name="Brown C.T."/>
            <person name="Hug L.A."/>
            <person name="Thomas B.C."/>
            <person name="Sharon I."/>
            <person name="Castelle C.J."/>
            <person name="Singh A."/>
            <person name="Wilkins M.J."/>
            <person name="Williams K.H."/>
            <person name="Banfield J.F."/>
        </authorList>
    </citation>
    <scope>NUCLEOTIDE SEQUENCE [LARGE SCALE GENOMIC DNA]</scope>
</reference>
<evidence type="ECO:0000256" key="1">
    <source>
        <dbReference type="ARBA" id="ARBA00007847"/>
    </source>
</evidence>
<dbReference type="Proteomes" id="UP000034320">
    <property type="component" value="Unassembled WGS sequence"/>
</dbReference>
<dbReference type="PANTHER" id="PTHR21198:SF7">
    <property type="entry name" value="ASPARTATE-GLUTAMATE RACEMASE FAMILY"/>
    <property type="match status" value="1"/>
</dbReference>
<dbReference type="EMBL" id="LCDD01000004">
    <property type="protein sequence ID" value="KKS47575.1"/>
    <property type="molecule type" value="Genomic_DNA"/>
</dbReference>
<dbReference type="Gene3D" id="3.40.50.1860">
    <property type="match status" value="2"/>
</dbReference>
<dbReference type="PANTHER" id="PTHR21198">
    <property type="entry name" value="GLUTAMATE RACEMASE"/>
    <property type="match status" value="1"/>
</dbReference>
<dbReference type="Pfam" id="PF01177">
    <property type="entry name" value="Asp_Glu_race"/>
    <property type="match status" value="1"/>
</dbReference>
<dbReference type="GO" id="GO:0047661">
    <property type="term" value="F:amino-acid racemase activity"/>
    <property type="evidence" value="ECO:0007669"/>
    <property type="project" value="InterPro"/>
</dbReference>
<dbReference type="NCBIfam" id="TIGR00035">
    <property type="entry name" value="asp_race"/>
    <property type="match status" value="1"/>
</dbReference>
<proteinExistence type="inferred from homology"/>
<sequence length="230" mass="26074">MKTVGIIGGLGPETTSEFYLELIFSCQKLNKVSRPPILIYSVPLPYDIEEDAIARGRGEERCVPFILDAAKKLEKAGAVFLVMPCNSLHTFIEELRNSVKIPVLSIVEETTKFLKKENISEVGIISTSITLNKKLYETSFIANNIKQITPDDFQQAKIGRMIHNLVSNRHDNKDREELIKVINDFETKGIDHVVLACTDLQLLIPYHPRLKIYDTMKIFAEATVQEILKD</sequence>
<dbReference type="InterPro" id="IPR004380">
    <property type="entry name" value="Asp_race"/>
</dbReference>
<name>A0A0G0ZFR1_9BACT</name>
<evidence type="ECO:0000256" key="2">
    <source>
        <dbReference type="ARBA" id="ARBA00023235"/>
    </source>
</evidence>
<dbReference type="InterPro" id="IPR001920">
    <property type="entry name" value="Asp/Glu_race"/>
</dbReference>
<dbReference type="SUPFAM" id="SSF53681">
    <property type="entry name" value="Aspartate/glutamate racemase"/>
    <property type="match status" value="2"/>
</dbReference>
<accession>A0A0G0ZFR1</accession>
<protein>
    <submittedName>
        <fullName evidence="3">Aspartate racemase</fullName>
    </submittedName>
</protein>
<evidence type="ECO:0000313" key="4">
    <source>
        <dbReference type="Proteomes" id="UP000034320"/>
    </source>
</evidence>
<dbReference type="InterPro" id="IPR015942">
    <property type="entry name" value="Asp/Glu/hydantoin_racemase"/>
</dbReference>
<keyword evidence="2" id="KW-0413">Isomerase</keyword>
<gene>
    <name evidence="3" type="ORF">UV09_C0004G0064</name>
</gene>
<organism evidence="3 4">
    <name type="scientific">Candidatus Gottesmanbacteria bacterium GW2011_GWA2_42_18</name>
    <dbReference type="NCBI Taxonomy" id="1618442"/>
    <lineage>
        <taxon>Bacteria</taxon>
        <taxon>Candidatus Gottesmaniibacteriota</taxon>
    </lineage>
</organism>
<dbReference type="AlphaFoldDB" id="A0A0G0ZFR1"/>
<comment type="similarity">
    <text evidence="1">Belongs to the aspartate/glutamate racemases family.</text>
</comment>
<evidence type="ECO:0000313" key="3">
    <source>
        <dbReference type="EMBL" id="KKS47575.1"/>
    </source>
</evidence>
<comment type="caution">
    <text evidence="3">The sequence shown here is derived from an EMBL/GenBank/DDBJ whole genome shotgun (WGS) entry which is preliminary data.</text>
</comment>